<reference evidence="4" key="1">
    <citation type="submission" date="2025-08" db="UniProtKB">
        <authorList>
            <consortium name="RefSeq"/>
        </authorList>
    </citation>
    <scope>IDENTIFICATION</scope>
</reference>
<gene>
    <name evidence="4" type="primary">LOC108018636</name>
</gene>
<feature type="domain" description="SRR1-like" evidence="2">
    <location>
        <begin position="77"/>
        <end position="232"/>
    </location>
</feature>
<evidence type="ECO:0000256" key="1">
    <source>
        <dbReference type="ARBA" id="ARBA00009856"/>
    </source>
</evidence>
<evidence type="ECO:0000313" key="4">
    <source>
        <dbReference type="RefSeq" id="XP_016941693.4"/>
    </source>
</evidence>
<organism evidence="3 4">
    <name type="scientific">Drosophila suzukii</name>
    <name type="common">Spotted-wing drosophila fruit fly</name>
    <dbReference type="NCBI Taxonomy" id="28584"/>
    <lineage>
        <taxon>Eukaryota</taxon>
        <taxon>Metazoa</taxon>
        <taxon>Ecdysozoa</taxon>
        <taxon>Arthropoda</taxon>
        <taxon>Hexapoda</taxon>
        <taxon>Insecta</taxon>
        <taxon>Pterygota</taxon>
        <taxon>Neoptera</taxon>
        <taxon>Endopterygota</taxon>
        <taxon>Diptera</taxon>
        <taxon>Brachycera</taxon>
        <taxon>Muscomorpha</taxon>
        <taxon>Ephydroidea</taxon>
        <taxon>Drosophilidae</taxon>
        <taxon>Drosophila</taxon>
        <taxon>Sophophora</taxon>
    </lineage>
</organism>
<dbReference type="Proteomes" id="UP001652628">
    <property type="component" value="Chromosome 3"/>
</dbReference>
<dbReference type="GeneID" id="108018636"/>
<comment type="similarity">
    <text evidence="1">Belongs to the SRR1 family.</text>
</comment>
<sequence length="276" mass="32421">MSNSGEDFQVVTRKKWMARKCLRRRDRHKSESDYLIDCPDVNVEKFQPRLETLCADMRQSDYFLVAIEALQQQLVVLRKPLERIVCLGLGPFSRTYHALHQAAFVIELQRHHKIKEALYFDPVFRDSEKELIRMFDGCLMSEDCAGKHEATVPTLYYLPHCPYALMHNILWSNWRRENLPNVFLISNSFEMLTMTPRSQDDHITRIVEHCKETTLEDDYEHHNVFNDLSLHTFPLESLPANDDEVFWTRCAPLKVNEDELITEAETTFAALKLDSE</sequence>
<evidence type="ECO:0000259" key="2">
    <source>
        <dbReference type="Pfam" id="PF07985"/>
    </source>
</evidence>
<keyword evidence="3" id="KW-1185">Reference proteome</keyword>
<protein>
    <submittedName>
        <fullName evidence="4">SRR1-like protein</fullName>
    </submittedName>
</protein>
<dbReference type="RefSeq" id="XP_016941693.4">
    <property type="nucleotide sequence ID" value="XM_017086204.4"/>
</dbReference>
<accession>A0AB39ZRL6</accession>
<dbReference type="AlphaFoldDB" id="A0AB39ZRL6"/>
<dbReference type="InterPro" id="IPR040044">
    <property type="entry name" value="SRR1L"/>
</dbReference>
<dbReference type="PANTHER" id="PTHR28626">
    <property type="entry name" value="SRR1-LIKE PROTEIN"/>
    <property type="match status" value="1"/>
</dbReference>
<dbReference type="GO" id="GO:0005737">
    <property type="term" value="C:cytoplasm"/>
    <property type="evidence" value="ECO:0007669"/>
    <property type="project" value="TreeGrafter"/>
</dbReference>
<dbReference type="PANTHER" id="PTHR28626:SF3">
    <property type="entry name" value="SRR1-LIKE PROTEIN"/>
    <property type="match status" value="1"/>
</dbReference>
<dbReference type="GO" id="GO:0005634">
    <property type="term" value="C:nucleus"/>
    <property type="evidence" value="ECO:0007669"/>
    <property type="project" value="TreeGrafter"/>
</dbReference>
<name>A0AB39ZRL6_DROSZ</name>
<proteinExistence type="inferred from homology"/>
<dbReference type="InterPro" id="IPR012942">
    <property type="entry name" value="SRR1-like"/>
</dbReference>
<dbReference type="Pfam" id="PF07985">
    <property type="entry name" value="SRR1"/>
    <property type="match status" value="1"/>
</dbReference>
<evidence type="ECO:0000313" key="3">
    <source>
        <dbReference type="Proteomes" id="UP001652628"/>
    </source>
</evidence>